<dbReference type="GO" id="GO:1902201">
    <property type="term" value="P:negative regulation of bacterial-type flagellum-dependent cell motility"/>
    <property type="evidence" value="ECO:0007669"/>
    <property type="project" value="TreeGrafter"/>
</dbReference>
<dbReference type="AlphaFoldDB" id="A0A1L3GNC9"/>
<sequence length="456" mass="51580">MSKTTILVVDEELSFRRFFAEVLNEDEYEVETVASVELALARVAQGGISIVVTELVLSGIDGQEVLRQCRARNNPPEVIFTTDHNNAETVIQALKNGAYGYLLKPFDPEELRHLLRSCLEQRRLGYENTQLKRQIDLFQKGQNLASLLDIEQLFDEALQALLHEVDGGRGMAFLPAENCVSQVVALSDLTENEALPLAHALLPFLEGLKDFRLLQGDELPTDLPLPQGTRSMCLLPLHYQKRIEGVLVLLNRAEEDFRQPLPRRNLLFLLEQVALGFSNACRYKDVRRLIHTDDLTGLHNYRYLQMILDQEIHRAERYGLEFSLVFIDIDRFKLINDSRGHLAGSQALKEVADLLRQSVREADILFRYGGDEFTGFLAETGPEGAAIVAERIRRNIEQHSFFAESDNPAQLTATVGYATFPIDSSDHQGIIDLADRAMYIGKKVRNVVRSAQELHL</sequence>
<dbReference type="OrthoDB" id="9812260at2"/>
<dbReference type="SUPFAM" id="SSF55781">
    <property type="entry name" value="GAF domain-like"/>
    <property type="match status" value="1"/>
</dbReference>
<evidence type="ECO:0000256" key="2">
    <source>
        <dbReference type="PROSITE-ProRule" id="PRU00169"/>
    </source>
</evidence>
<dbReference type="Gene3D" id="3.40.50.2300">
    <property type="match status" value="1"/>
</dbReference>
<dbReference type="Proteomes" id="UP000182517">
    <property type="component" value="Chromosome"/>
</dbReference>
<evidence type="ECO:0000259" key="3">
    <source>
        <dbReference type="PROSITE" id="PS50110"/>
    </source>
</evidence>
<feature type="domain" description="Response regulatory" evidence="3">
    <location>
        <begin position="5"/>
        <end position="119"/>
    </location>
</feature>
<accession>A0A1L3GNC9</accession>
<dbReference type="InterPro" id="IPR029787">
    <property type="entry name" value="Nucleotide_cyclase"/>
</dbReference>
<dbReference type="Pfam" id="PF00990">
    <property type="entry name" value="GGDEF"/>
    <property type="match status" value="1"/>
</dbReference>
<protein>
    <recommendedName>
        <fullName evidence="1">diguanylate cyclase</fullName>
        <ecNumber evidence="1">2.7.7.65</ecNumber>
    </recommendedName>
</protein>
<dbReference type="Gene3D" id="3.30.450.40">
    <property type="match status" value="1"/>
</dbReference>
<dbReference type="PROSITE" id="PS50110">
    <property type="entry name" value="RESPONSE_REGULATORY"/>
    <property type="match status" value="1"/>
</dbReference>
<dbReference type="PANTHER" id="PTHR45138">
    <property type="entry name" value="REGULATORY COMPONENTS OF SENSORY TRANSDUCTION SYSTEM"/>
    <property type="match status" value="1"/>
</dbReference>
<dbReference type="InterPro" id="IPR011006">
    <property type="entry name" value="CheY-like_superfamily"/>
</dbReference>
<evidence type="ECO:0000313" key="6">
    <source>
        <dbReference type="Proteomes" id="UP000182517"/>
    </source>
</evidence>
<dbReference type="GO" id="GO:0052621">
    <property type="term" value="F:diguanylate cyclase activity"/>
    <property type="evidence" value="ECO:0007669"/>
    <property type="project" value="UniProtKB-EC"/>
</dbReference>
<dbReference type="SMART" id="SM00448">
    <property type="entry name" value="REC"/>
    <property type="match status" value="1"/>
</dbReference>
<dbReference type="GO" id="GO:0043709">
    <property type="term" value="P:cell adhesion involved in single-species biofilm formation"/>
    <property type="evidence" value="ECO:0007669"/>
    <property type="project" value="TreeGrafter"/>
</dbReference>
<keyword evidence="6" id="KW-1185">Reference proteome</keyword>
<dbReference type="STRING" id="1842532.A7E78_05885"/>
<dbReference type="RefSeq" id="WP_072283378.1">
    <property type="nucleotide sequence ID" value="NZ_CP015519.1"/>
</dbReference>
<gene>
    <name evidence="5" type="ORF">A7E78_05885</name>
</gene>
<dbReference type="SUPFAM" id="SSF55073">
    <property type="entry name" value="Nucleotide cyclase"/>
    <property type="match status" value="1"/>
</dbReference>
<comment type="caution">
    <text evidence="2">Lacks conserved residue(s) required for the propagation of feature annotation.</text>
</comment>
<dbReference type="PROSITE" id="PS50887">
    <property type="entry name" value="GGDEF"/>
    <property type="match status" value="1"/>
</dbReference>
<organism evidence="5 6">
    <name type="scientific">Syntrophotalea acetylenivorans</name>
    <dbReference type="NCBI Taxonomy" id="1842532"/>
    <lineage>
        <taxon>Bacteria</taxon>
        <taxon>Pseudomonadati</taxon>
        <taxon>Thermodesulfobacteriota</taxon>
        <taxon>Desulfuromonadia</taxon>
        <taxon>Desulfuromonadales</taxon>
        <taxon>Syntrophotaleaceae</taxon>
        <taxon>Syntrophotalea</taxon>
    </lineage>
</organism>
<dbReference type="FunFam" id="3.30.70.270:FF:000001">
    <property type="entry name" value="Diguanylate cyclase domain protein"/>
    <property type="match status" value="1"/>
</dbReference>
<dbReference type="PANTHER" id="PTHR45138:SF6">
    <property type="entry name" value="DIGUANYLATE CYCLASE DGCN"/>
    <property type="match status" value="1"/>
</dbReference>
<dbReference type="NCBIfam" id="TIGR00254">
    <property type="entry name" value="GGDEF"/>
    <property type="match status" value="1"/>
</dbReference>
<feature type="domain" description="GGDEF" evidence="4">
    <location>
        <begin position="320"/>
        <end position="453"/>
    </location>
</feature>
<dbReference type="InterPro" id="IPR050469">
    <property type="entry name" value="Diguanylate_Cyclase"/>
</dbReference>
<dbReference type="EC" id="2.7.7.65" evidence="1"/>
<dbReference type="CDD" id="cd01949">
    <property type="entry name" value="GGDEF"/>
    <property type="match status" value="1"/>
</dbReference>
<evidence type="ECO:0000313" key="5">
    <source>
        <dbReference type="EMBL" id="APG27411.1"/>
    </source>
</evidence>
<dbReference type="Pfam" id="PF00072">
    <property type="entry name" value="Response_reg"/>
    <property type="match status" value="1"/>
</dbReference>
<dbReference type="GO" id="GO:0000160">
    <property type="term" value="P:phosphorelay signal transduction system"/>
    <property type="evidence" value="ECO:0007669"/>
    <property type="project" value="InterPro"/>
</dbReference>
<dbReference type="GO" id="GO:0005886">
    <property type="term" value="C:plasma membrane"/>
    <property type="evidence" value="ECO:0007669"/>
    <property type="project" value="TreeGrafter"/>
</dbReference>
<name>A0A1L3GNC9_9BACT</name>
<reference evidence="5 6" key="1">
    <citation type="journal article" date="2017" name="Genome Announc.">
        <title>Complete Genome Sequences of Two Acetylene-Fermenting Pelobacter acetylenicus Strains.</title>
        <authorList>
            <person name="Sutton J.M."/>
            <person name="Baesman S.M."/>
            <person name="Fierst J.L."/>
            <person name="Poret-Peterson A.T."/>
            <person name="Oremland R.S."/>
            <person name="Dunlap D.S."/>
            <person name="Akob D.M."/>
        </authorList>
    </citation>
    <scope>NUCLEOTIDE SEQUENCE [LARGE SCALE GENOMIC DNA]</scope>
    <source>
        <strain evidence="5 6">SFB93</strain>
    </source>
</reference>
<dbReference type="EMBL" id="CP015519">
    <property type="protein sequence ID" value="APG27411.1"/>
    <property type="molecule type" value="Genomic_DNA"/>
</dbReference>
<dbReference type="InterPro" id="IPR001789">
    <property type="entry name" value="Sig_transdc_resp-reg_receiver"/>
</dbReference>
<dbReference type="KEGG" id="pef:A7E78_05885"/>
<dbReference type="InterPro" id="IPR000160">
    <property type="entry name" value="GGDEF_dom"/>
</dbReference>
<dbReference type="InterPro" id="IPR043128">
    <property type="entry name" value="Rev_trsase/Diguanyl_cyclase"/>
</dbReference>
<dbReference type="InterPro" id="IPR029016">
    <property type="entry name" value="GAF-like_dom_sf"/>
</dbReference>
<dbReference type="SMART" id="SM00267">
    <property type="entry name" value="GGDEF"/>
    <property type="match status" value="1"/>
</dbReference>
<evidence type="ECO:0000259" key="4">
    <source>
        <dbReference type="PROSITE" id="PS50887"/>
    </source>
</evidence>
<evidence type="ECO:0000256" key="1">
    <source>
        <dbReference type="ARBA" id="ARBA00012528"/>
    </source>
</evidence>
<proteinExistence type="predicted"/>
<dbReference type="SUPFAM" id="SSF52172">
    <property type="entry name" value="CheY-like"/>
    <property type="match status" value="1"/>
</dbReference>
<dbReference type="Gene3D" id="3.30.70.270">
    <property type="match status" value="1"/>
</dbReference>